<dbReference type="InterPro" id="IPR006689">
    <property type="entry name" value="Small_GTPase_ARF/SAR"/>
</dbReference>
<dbReference type="VEuPathDB" id="FungiDB:SeMB42_g01534"/>
<dbReference type="Proteomes" id="UP000317494">
    <property type="component" value="Unassembled WGS sequence"/>
</dbReference>
<keyword evidence="4" id="KW-0460">Magnesium</keyword>
<keyword evidence="2 3" id="KW-0342">GTP-binding</keyword>
<gene>
    <name evidence="5" type="ORF">SeMB42_g01534</name>
</gene>
<feature type="binding site" evidence="4">
    <location>
        <position position="41"/>
    </location>
    <ligand>
        <name>Mg(2+)</name>
        <dbReference type="ChEBI" id="CHEBI:18420"/>
    </ligand>
</feature>
<evidence type="ECO:0000256" key="2">
    <source>
        <dbReference type="ARBA" id="ARBA00023134"/>
    </source>
</evidence>
<dbReference type="InterPro" id="IPR024156">
    <property type="entry name" value="Small_GTPase_ARF"/>
</dbReference>
<evidence type="ECO:0000256" key="4">
    <source>
        <dbReference type="PIRSR" id="PIRSR606689-2"/>
    </source>
</evidence>
<dbReference type="GO" id="GO:0005525">
    <property type="term" value="F:GTP binding"/>
    <property type="evidence" value="ECO:0007669"/>
    <property type="project" value="UniProtKB-KW"/>
</dbReference>
<dbReference type="SUPFAM" id="SSF52540">
    <property type="entry name" value="P-loop containing nucleoside triphosphate hydrolases"/>
    <property type="match status" value="1"/>
</dbReference>
<evidence type="ECO:0000256" key="1">
    <source>
        <dbReference type="ARBA" id="ARBA00022741"/>
    </source>
</evidence>
<name>A0A507DN33_9FUNG</name>
<dbReference type="SMART" id="SM00178">
    <property type="entry name" value="SAR"/>
    <property type="match status" value="1"/>
</dbReference>
<reference evidence="5 6" key="1">
    <citation type="journal article" date="2019" name="Sci. Rep.">
        <title>Comparative genomics of chytrid fungi reveal insights into the obligate biotrophic and pathogenic lifestyle of Synchytrium endobioticum.</title>
        <authorList>
            <person name="van de Vossenberg B.T.L.H."/>
            <person name="Warris S."/>
            <person name="Nguyen H.D.T."/>
            <person name="van Gent-Pelzer M.P.E."/>
            <person name="Joly D.L."/>
            <person name="van de Geest H.C."/>
            <person name="Bonants P.J.M."/>
            <person name="Smith D.S."/>
            <person name="Levesque C.A."/>
            <person name="van der Lee T.A.J."/>
        </authorList>
    </citation>
    <scope>NUCLEOTIDE SEQUENCE [LARGE SCALE GENOMIC DNA]</scope>
    <source>
        <strain evidence="5 6">MB42</strain>
    </source>
</reference>
<dbReference type="GO" id="GO:0003924">
    <property type="term" value="F:GTPase activity"/>
    <property type="evidence" value="ECO:0007669"/>
    <property type="project" value="InterPro"/>
</dbReference>
<keyword evidence="4" id="KW-0479">Metal-binding</keyword>
<dbReference type="InterPro" id="IPR027417">
    <property type="entry name" value="P-loop_NTPase"/>
</dbReference>
<feature type="binding site" evidence="3">
    <location>
        <begin position="13"/>
        <end position="20"/>
    </location>
    <ligand>
        <name>GTP</name>
        <dbReference type="ChEBI" id="CHEBI:37565"/>
    </ligand>
</feature>
<dbReference type="SMART" id="SM00177">
    <property type="entry name" value="ARF"/>
    <property type="match status" value="1"/>
</dbReference>
<protein>
    <recommendedName>
        <fullName evidence="7">Small monomeric GTPase</fullName>
    </recommendedName>
</protein>
<sequence length="190" mass="20512">MGIRAKATVLVVGIDHAGKTTILSHFDRFHAQPCSSSVHPTVGFTIETLQYRTHQRFSAIDCSGAARYRHMWDEFLPCADGIVFVLNIQDEQRVCVARDELHSLFASHDGPVRTHIPVLVLANGTPEALAAASARRIDYGALMELDCLDGCVAHVFMCDGVGGRGVMDGFAWLFACMAGGGPAGRALAKR</sequence>
<dbReference type="GO" id="GO:0046872">
    <property type="term" value="F:metal ion binding"/>
    <property type="evidence" value="ECO:0007669"/>
    <property type="project" value="UniProtKB-KW"/>
</dbReference>
<evidence type="ECO:0000313" key="6">
    <source>
        <dbReference type="Proteomes" id="UP000317494"/>
    </source>
</evidence>
<dbReference type="STRING" id="286115.A0A507DN33"/>
<keyword evidence="6" id="KW-1185">Reference proteome</keyword>
<organism evidence="5 6">
    <name type="scientific">Synchytrium endobioticum</name>
    <dbReference type="NCBI Taxonomy" id="286115"/>
    <lineage>
        <taxon>Eukaryota</taxon>
        <taxon>Fungi</taxon>
        <taxon>Fungi incertae sedis</taxon>
        <taxon>Chytridiomycota</taxon>
        <taxon>Chytridiomycota incertae sedis</taxon>
        <taxon>Chytridiomycetes</taxon>
        <taxon>Synchytriales</taxon>
        <taxon>Synchytriaceae</taxon>
        <taxon>Synchytrium</taxon>
    </lineage>
</organism>
<comment type="caution">
    <text evidence="5">The sequence shown here is derived from an EMBL/GenBank/DDBJ whole genome shotgun (WGS) entry which is preliminary data.</text>
</comment>
<dbReference type="Pfam" id="PF00025">
    <property type="entry name" value="Arf"/>
    <property type="match status" value="1"/>
</dbReference>
<evidence type="ECO:0000256" key="3">
    <source>
        <dbReference type="PIRSR" id="PIRSR606689-1"/>
    </source>
</evidence>
<dbReference type="Gene3D" id="3.40.50.300">
    <property type="entry name" value="P-loop containing nucleotide triphosphate hydrolases"/>
    <property type="match status" value="1"/>
</dbReference>
<dbReference type="PANTHER" id="PTHR11711">
    <property type="entry name" value="ADP RIBOSYLATION FACTOR-RELATED"/>
    <property type="match status" value="1"/>
</dbReference>
<evidence type="ECO:0008006" key="7">
    <source>
        <dbReference type="Google" id="ProtNLM"/>
    </source>
</evidence>
<accession>A0A507DN33</accession>
<evidence type="ECO:0000313" key="5">
    <source>
        <dbReference type="EMBL" id="TPX52290.1"/>
    </source>
</evidence>
<proteinExistence type="predicted"/>
<feature type="binding site" evidence="3">
    <location>
        <position position="64"/>
    </location>
    <ligand>
        <name>GTP</name>
        <dbReference type="ChEBI" id="CHEBI:37565"/>
    </ligand>
</feature>
<dbReference type="PROSITE" id="PS51417">
    <property type="entry name" value="ARF"/>
    <property type="match status" value="1"/>
</dbReference>
<dbReference type="AlphaFoldDB" id="A0A507DN33"/>
<keyword evidence="1 3" id="KW-0547">Nucleotide-binding</keyword>
<feature type="binding site" evidence="4">
    <location>
        <position position="20"/>
    </location>
    <ligand>
        <name>Mg(2+)</name>
        <dbReference type="ChEBI" id="CHEBI:18420"/>
    </ligand>
</feature>
<dbReference type="EMBL" id="QEAN01000040">
    <property type="protein sequence ID" value="TPX52290.1"/>
    <property type="molecule type" value="Genomic_DNA"/>
</dbReference>